<evidence type="ECO:0000313" key="6">
    <source>
        <dbReference type="Ensembl" id="ENSLCNP00005000004.1"/>
    </source>
</evidence>
<dbReference type="PANTHER" id="PTHR11022">
    <property type="entry name" value="PEPTIDOGLYCAN RECOGNITION PROTEIN"/>
    <property type="match status" value="1"/>
</dbReference>
<dbReference type="InterPro" id="IPR006619">
    <property type="entry name" value="PGRP_domain_met/bac"/>
</dbReference>
<protein>
    <submittedName>
        <fullName evidence="6">Peptidoglycan recognition protein 4-like</fullName>
    </submittedName>
</protein>
<accession>A0A667FLM1</accession>
<dbReference type="InterPro" id="IPR015510">
    <property type="entry name" value="PGRP"/>
</dbReference>
<feature type="chain" id="PRO_5025475538" evidence="3">
    <location>
        <begin position="25"/>
        <end position="208"/>
    </location>
</feature>
<evidence type="ECO:0000256" key="3">
    <source>
        <dbReference type="SAM" id="SignalP"/>
    </source>
</evidence>
<organism evidence="6 7">
    <name type="scientific">Lynx canadensis</name>
    <name type="common">Canada lynx</name>
    <name type="synonym">Felis canadensis</name>
    <dbReference type="NCBI Taxonomy" id="61383"/>
    <lineage>
        <taxon>Eukaryota</taxon>
        <taxon>Metazoa</taxon>
        <taxon>Chordata</taxon>
        <taxon>Craniata</taxon>
        <taxon>Vertebrata</taxon>
        <taxon>Euteleostomi</taxon>
        <taxon>Mammalia</taxon>
        <taxon>Eutheria</taxon>
        <taxon>Laurasiatheria</taxon>
        <taxon>Carnivora</taxon>
        <taxon>Feliformia</taxon>
        <taxon>Felidae</taxon>
        <taxon>Felinae</taxon>
        <taxon>Lynx</taxon>
    </lineage>
</organism>
<dbReference type="PANTHER" id="PTHR11022:SF12">
    <property type="entry name" value="PEPTIDOGLYCAN RECOGNITION PROTEIN 3"/>
    <property type="match status" value="1"/>
</dbReference>
<dbReference type="Pfam" id="PF01510">
    <property type="entry name" value="Amidase_2"/>
    <property type="match status" value="1"/>
</dbReference>
<dbReference type="SMART" id="SM00644">
    <property type="entry name" value="Ami_2"/>
    <property type="match status" value="1"/>
</dbReference>
<evidence type="ECO:0000259" key="5">
    <source>
        <dbReference type="SMART" id="SM00701"/>
    </source>
</evidence>
<dbReference type="GO" id="GO:0002376">
    <property type="term" value="P:immune system process"/>
    <property type="evidence" value="ECO:0007669"/>
    <property type="project" value="UniProtKB-KW"/>
</dbReference>
<dbReference type="GO" id="GO:0008270">
    <property type="term" value="F:zinc ion binding"/>
    <property type="evidence" value="ECO:0007669"/>
    <property type="project" value="InterPro"/>
</dbReference>
<dbReference type="Gene3D" id="3.40.80.10">
    <property type="entry name" value="Peptidoglycan recognition protein-like"/>
    <property type="match status" value="1"/>
</dbReference>
<dbReference type="AlphaFoldDB" id="A0A667FLM1"/>
<dbReference type="SUPFAM" id="SSF55846">
    <property type="entry name" value="N-acetylmuramoyl-L-alanine amidase-like"/>
    <property type="match status" value="1"/>
</dbReference>
<name>A0A667FLM1_LYNCA</name>
<dbReference type="GO" id="GO:0008745">
    <property type="term" value="F:N-acetylmuramoyl-L-alanine amidase activity"/>
    <property type="evidence" value="ECO:0007669"/>
    <property type="project" value="InterPro"/>
</dbReference>
<gene>
    <name evidence="6" type="primary">LOC115514625</name>
</gene>
<keyword evidence="3" id="KW-0732">Signal</keyword>
<keyword evidence="2" id="KW-0391">Immunity</keyword>
<dbReference type="InterPro" id="IPR002502">
    <property type="entry name" value="Amidase_domain"/>
</dbReference>
<proteinExistence type="inferred from homology"/>
<dbReference type="InterPro" id="IPR036505">
    <property type="entry name" value="Amidase/PGRP_sf"/>
</dbReference>
<evidence type="ECO:0000256" key="2">
    <source>
        <dbReference type="ARBA" id="ARBA00022859"/>
    </source>
</evidence>
<dbReference type="FunFam" id="3.40.80.10:FF:000001">
    <property type="entry name" value="Peptidoglycan recognition protein 1"/>
    <property type="match status" value="1"/>
</dbReference>
<feature type="domain" description="N-acetylmuramoyl-L-alanine amidase" evidence="4">
    <location>
        <begin position="63"/>
        <end position="193"/>
    </location>
</feature>
<evidence type="ECO:0000259" key="4">
    <source>
        <dbReference type="SMART" id="SM00644"/>
    </source>
</evidence>
<evidence type="ECO:0000256" key="1">
    <source>
        <dbReference type="ARBA" id="ARBA00007553"/>
    </source>
</evidence>
<keyword evidence="7" id="KW-1185">Reference proteome</keyword>
<dbReference type="SMART" id="SM00701">
    <property type="entry name" value="PGRP"/>
    <property type="match status" value="1"/>
</dbReference>
<dbReference type="Ensembl" id="ENSLCNT00005000004.1">
    <property type="protein sequence ID" value="ENSLCNP00005000004.1"/>
    <property type="gene ID" value="ENSLCNG00005000002.1"/>
</dbReference>
<sequence length="208" mass="23205">MRLSPHQALRWAWTLLKILFPSLRLPPSVPSLLMLLGTSPHVDVFWLPSPACSNIVPRSAWEARKTHCPKMNLPAKYVVIFHTAGRTCIMSDECHLLVQDIQSFFIDRLNSCDIGYNFLVGQDGVIYEGVGWNVQGSRAPGYNDIALGIAFMGTFLALEAAQNLIQCAVDKGYLTPNYLLVGHSDIVNTLSPGEALYNIIKTWPHFKH</sequence>
<comment type="similarity">
    <text evidence="1">Belongs to the N-acetylmuramoyl-L-alanine amidase 2 family.</text>
</comment>
<dbReference type="Proteomes" id="UP000472241">
    <property type="component" value="Unplaced"/>
</dbReference>
<reference evidence="6" key="1">
    <citation type="submission" date="2025-08" db="UniProtKB">
        <authorList>
            <consortium name="Ensembl"/>
        </authorList>
    </citation>
    <scope>IDENTIFICATION</scope>
</reference>
<reference evidence="6" key="2">
    <citation type="submission" date="2025-09" db="UniProtKB">
        <authorList>
            <consortium name="Ensembl"/>
        </authorList>
    </citation>
    <scope>IDENTIFICATION</scope>
</reference>
<dbReference type="CDD" id="cd06583">
    <property type="entry name" value="PGRP"/>
    <property type="match status" value="1"/>
</dbReference>
<evidence type="ECO:0000313" key="7">
    <source>
        <dbReference type="Proteomes" id="UP000472241"/>
    </source>
</evidence>
<feature type="domain" description="Peptidoglycan recognition protein family" evidence="5">
    <location>
        <begin position="53"/>
        <end position="187"/>
    </location>
</feature>
<dbReference type="GO" id="GO:0009253">
    <property type="term" value="P:peptidoglycan catabolic process"/>
    <property type="evidence" value="ECO:0007669"/>
    <property type="project" value="InterPro"/>
</dbReference>
<feature type="signal peptide" evidence="3">
    <location>
        <begin position="1"/>
        <end position="24"/>
    </location>
</feature>